<reference evidence="13 14" key="1">
    <citation type="journal article" date="2015" name="Mol. Biochem. Parasitol.">
        <title>Identification of polymorphic genes for use in assemblage B genotyping assays through comparative genomics of multiple assemblage B Giardia duodenalis isolates.</title>
        <authorList>
            <person name="Wielinga C."/>
            <person name="Thompson R.C."/>
            <person name="Monis P."/>
            <person name="Ryan U."/>
        </authorList>
    </citation>
    <scope>NUCLEOTIDE SEQUENCE [LARGE SCALE GENOMIC DNA]</scope>
    <source>
        <strain evidence="13 14">BAH15c1</strain>
    </source>
</reference>
<keyword evidence="4 11" id="KW-0337">GPI-anchor biosynthesis</keyword>
<dbReference type="OrthoDB" id="1741594at2759"/>
<evidence type="ECO:0000256" key="2">
    <source>
        <dbReference type="ARBA" id="ARBA00004687"/>
    </source>
</evidence>
<accession>A0A132NVR9</accession>
<comment type="pathway">
    <text evidence="2 11">Glycolipid biosynthesis; glycosylphosphatidylinositol-anchor biosynthesis.</text>
</comment>
<evidence type="ECO:0000256" key="11">
    <source>
        <dbReference type="RuleBase" id="RU365064"/>
    </source>
</evidence>
<sequence>MLNSSIFVFAFLTRCILIYLGAYASDPPAVSMTDIDYLVIWDGVCSASAPSKRPTYRYSPIFKLVLWPICRWPAYGKVLYSLSDLAFALLAYRITGRSRAVYHLWLMNPFVIALSVRGSFDSMIQLLLAWMLLAIKQHRYLISGALLGLCIHLRIYPIIFAPFIILYALVDRGLLQKELLARIVQTGLFIFAVTISFSTATLISMLMDNDYLSTGLLYHVSGRIDHRHNLSVLWAVQLACSKGKEVFCWPFAKIFQAGILAILIIRRTMVLTAPTVSKNEQDQSVDKPKYPYCHLLNDLDQACRVFVAFNSVVTAQYFSWTFALLTLSPNVVLNRTTYSKLAVFIISLGLSLGVSGALEFFGNAKHLSVVTLANAVAMGSLLFL</sequence>
<evidence type="ECO:0000256" key="12">
    <source>
        <dbReference type="SAM" id="SignalP"/>
    </source>
</evidence>
<keyword evidence="9 11" id="KW-1133">Transmembrane helix</keyword>
<feature type="transmembrane region" description="Helical" evidence="11">
    <location>
        <begin position="74"/>
        <end position="92"/>
    </location>
</feature>
<dbReference type="VEuPathDB" id="GiardiaDB:QR46_1807"/>
<feature type="transmembrane region" description="Helical" evidence="11">
    <location>
        <begin position="104"/>
        <end position="133"/>
    </location>
</feature>
<comment type="function">
    <text evidence="11">Catalytic subunit of the glycosylphosphatidylinositol-mannosyltransferase I complex which catalyzes the transfer of the first mannose, via an alpha-1,4 bond from a dolichol-phosphate-mannose (Dol-P-Man) to the glucosaminyl acyl phosphatidylinositol (GlcN-(acyl)PI) intermediate to generate alpha-D-Man-(1-&gt;4)-alpha-D-GlcN-(1-&gt;6)-(1-radyl,2-acyl-sn-glycero-3-phospho)-2-acyl-inositol and participates in the sixth step of the glycosylphosphatidylinositol-anchor biosynthesis.</text>
</comment>
<keyword evidence="12" id="KW-0732">Signal</keyword>
<evidence type="ECO:0000313" key="14">
    <source>
        <dbReference type="Proteomes" id="UP000070089"/>
    </source>
</evidence>
<dbReference type="PANTHER" id="PTHR12886">
    <property type="entry name" value="PIG-M MANNOSYLTRANSFERASE"/>
    <property type="match status" value="1"/>
</dbReference>
<keyword evidence="5 11" id="KW-0328">Glycosyltransferase</keyword>
<organism evidence="13 14">
    <name type="scientific">Giardia duodenalis assemblage B</name>
    <dbReference type="NCBI Taxonomy" id="1394984"/>
    <lineage>
        <taxon>Eukaryota</taxon>
        <taxon>Metamonada</taxon>
        <taxon>Diplomonadida</taxon>
        <taxon>Hexamitidae</taxon>
        <taxon>Giardiinae</taxon>
        <taxon>Giardia</taxon>
    </lineage>
</organism>
<evidence type="ECO:0000256" key="6">
    <source>
        <dbReference type="ARBA" id="ARBA00022679"/>
    </source>
</evidence>
<protein>
    <recommendedName>
        <fullName evidence="11">GPI mannosyltransferase 1</fullName>
        <ecNumber evidence="11">2.4.1.-</ecNumber>
    </recommendedName>
    <alternativeName>
        <fullName evidence="11">GPI mannosyltransferase I</fullName>
    </alternativeName>
</protein>
<feature type="transmembrane region" description="Helical" evidence="11">
    <location>
        <begin position="305"/>
        <end position="326"/>
    </location>
</feature>
<keyword evidence="6 11" id="KW-0808">Transferase</keyword>
<evidence type="ECO:0000256" key="10">
    <source>
        <dbReference type="ARBA" id="ARBA00023136"/>
    </source>
</evidence>
<evidence type="ECO:0000256" key="3">
    <source>
        <dbReference type="ARBA" id="ARBA00011071"/>
    </source>
</evidence>
<evidence type="ECO:0000256" key="4">
    <source>
        <dbReference type="ARBA" id="ARBA00022502"/>
    </source>
</evidence>
<evidence type="ECO:0000313" key="13">
    <source>
        <dbReference type="EMBL" id="KWX14181.1"/>
    </source>
</evidence>
<keyword evidence="7 11" id="KW-0812">Transmembrane</keyword>
<dbReference type="InterPro" id="IPR007704">
    <property type="entry name" value="PIG-M"/>
</dbReference>
<feature type="transmembrane region" description="Helical" evidence="11">
    <location>
        <begin position="338"/>
        <end position="358"/>
    </location>
</feature>
<gene>
    <name evidence="13" type="ORF">QR46_1807</name>
</gene>
<comment type="caution">
    <text evidence="11">Lacks conserved residue(s) required for the propagation of feature annotation.</text>
</comment>
<feature type="transmembrane region" description="Helical" evidence="11">
    <location>
        <begin position="182"/>
        <end position="207"/>
    </location>
</feature>
<evidence type="ECO:0000256" key="5">
    <source>
        <dbReference type="ARBA" id="ARBA00022676"/>
    </source>
</evidence>
<comment type="similarity">
    <text evidence="3 11">Belongs to the PIGM family.</text>
</comment>
<dbReference type="GO" id="GO:0004376">
    <property type="term" value="F:GPI mannosyltransferase activity"/>
    <property type="evidence" value="ECO:0007669"/>
    <property type="project" value="InterPro"/>
</dbReference>
<evidence type="ECO:0000256" key="1">
    <source>
        <dbReference type="ARBA" id="ARBA00004477"/>
    </source>
</evidence>
<evidence type="ECO:0000256" key="8">
    <source>
        <dbReference type="ARBA" id="ARBA00022824"/>
    </source>
</evidence>
<dbReference type="Pfam" id="PF05007">
    <property type="entry name" value="Mannosyl_trans"/>
    <property type="match status" value="1"/>
</dbReference>
<evidence type="ECO:0000256" key="9">
    <source>
        <dbReference type="ARBA" id="ARBA00022989"/>
    </source>
</evidence>
<dbReference type="EC" id="2.4.1.-" evidence="11"/>
<feature type="signal peptide" evidence="12">
    <location>
        <begin position="1"/>
        <end position="24"/>
    </location>
</feature>
<dbReference type="PANTHER" id="PTHR12886:SF0">
    <property type="entry name" value="GPI MANNOSYLTRANSFERASE 1"/>
    <property type="match status" value="1"/>
</dbReference>
<comment type="subcellular location">
    <subcellularLocation>
        <location evidence="1 11">Endoplasmic reticulum membrane</location>
        <topology evidence="1 11">Multi-pass membrane protein</topology>
    </subcellularLocation>
</comment>
<dbReference type="GO" id="GO:0006506">
    <property type="term" value="P:GPI anchor biosynthetic process"/>
    <property type="evidence" value="ECO:0007669"/>
    <property type="project" value="UniProtKB-UniPathway"/>
</dbReference>
<comment type="caution">
    <text evidence="13">The sequence shown here is derived from an EMBL/GenBank/DDBJ whole genome shotgun (WGS) entry which is preliminary data.</text>
</comment>
<feature type="transmembrane region" description="Helical" evidence="11">
    <location>
        <begin position="145"/>
        <end position="170"/>
    </location>
</feature>
<feature type="chain" id="PRO_5007800132" description="GPI mannosyltransferase 1" evidence="12">
    <location>
        <begin position="25"/>
        <end position="384"/>
    </location>
</feature>
<dbReference type="GO" id="GO:0051751">
    <property type="term" value="F:alpha-1,4-mannosyltransferase activity"/>
    <property type="evidence" value="ECO:0007669"/>
    <property type="project" value="InterPro"/>
</dbReference>
<dbReference type="GO" id="GO:0005789">
    <property type="term" value="C:endoplasmic reticulum membrane"/>
    <property type="evidence" value="ECO:0007669"/>
    <property type="project" value="UniProtKB-SubCell"/>
</dbReference>
<keyword evidence="10 11" id="KW-0472">Membrane</keyword>
<dbReference type="Proteomes" id="UP000070089">
    <property type="component" value="Unassembled WGS sequence"/>
</dbReference>
<dbReference type="EMBL" id="JXTI01000041">
    <property type="protein sequence ID" value="KWX14181.1"/>
    <property type="molecule type" value="Genomic_DNA"/>
</dbReference>
<dbReference type="AlphaFoldDB" id="A0A132NVR9"/>
<proteinExistence type="inferred from homology"/>
<dbReference type="UniPathway" id="UPA00196"/>
<evidence type="ECO:0000256" key="7">
    <source>
        <dbReference type="ARBA" id="ARBA00022692"/>
    </source>
</evidence>
<keyword evidence="8 11" id="KW-0256">Endoplasmic reticulum</keyword>
<name>A0A132NVR9_GIAIN</name>
<dbReference type="GO" id="GO:1990529">
    <property type="term" value="C:glycosylphosphatidylinositol-mannosyltransferase I complex"/>
    <property type="evidence" value="ECO:0007669"/>
    <property type="project" value="TreeGrafter"/>
</dbReference>